<gene>
    <name evidence="2" type="ORF">g.8400</name>
</gene>
<proteinExistence type="predicted"/>
<feature type="transmembrane region" description="Helical" evidence="1">
    <location>
        <begin position="29"/>
        <end position="55"/>
    </location>
</feature>
<sequence length="105" mass="12078">MTGLLQIRNYSSLGCYTLSMDQLDIQTQMFIVAGVALASIIISFILLILSGLLMIKVKRVTRQLEEQEKKAQTLLDHQFMNPQIHPHEELGRRGFFKFPTVKTER</sequence>
<name>A0A1B6GFC4_9HEMI</name>
<accession>A0A1B6GFC4</accession>
<reference evidence="2" key="1">
    <citation type="submission" date="2015-11" db="EMBL/GenBank/DDBJ databases">
        <title>De novo transcriptome assembly of four potential Pierce s Disease insect vectors from Arizona vineyards.</title>
        <authorList>
            <person name="Tassone E.E."/>
        </authorList>
    </citation>
    <scope>NUCLEOTIDE SEQUENCE</scope>
</reference>
<evidence type="ECO:0000256" key="1">
    <source>
        <dbReference type="SAM" id="Phobius"/>
    </source>
</evidence>
<evidence type="ECO:0000313" key="2">
    <source>
        <dbReference type="EMBL" id="JAS61111.1"/>
    </source>
</evidence>
<keyword evidence="1" id="KW-0472">Membrane</keyword>
<organism evidence="2">
    <name type="scientific">Cuerna arida</name>
    <dbReference type="NCBI Taxonomy" id="1464854"/>
    <lineage>
        <taxon>Eukaryota</taxon>
        <taxon>Metazoa</taxon>
        <taxon>Ecdysozoa</taxon>
        <taxon>Arthropoda</taxon>
        <taxon>Hexapoda</taxon>
        <taxon>Insecta</taxon>
        <taxon>Pterygota</taxon>
        <taxon>Neoptera</taxon>
        <taxon>Paraneoptera</taxon>
        <taxon>Hemiptera</taxon>
        <taxon>Auchenorrhyncha</taxon>
        <taxon>Membracoidea</taxon>
        <taxon>Cicadellidae</taxon>
        <taxon>Cicadellinae</taxon>
        <taxon>Proconiini</taxon>
        <taxon>Cuerna</taxon>
    </lineage>
</organism>
<keyword evidence="1" id="KW-0812">Transmembrane</keyword>
<keyword evidence="1" id="KW-1133">Transmembrane helix</keyword>
<protein>
    <submittedName>
        <fullName evidence="2">Uncharacterized protein</fullName>
    </submittedName>
</protein>
<dbReference type="AlphaFoldDB" id="A0A1B6GFC4"/>
<dbReference type="EMBL" id="GECZ01008658">
    <property type="protein sequence ID" value="JAS61111.1"/>
    <property type="molecule type" value="Transcribed_RNA"/>
</dbReference>